<dbReference type="EMBL" id="CM039432">
    <property type="protein sequence ID" value="KAI4331743.1"/>
    <property type="molecule type" value="Genomic_DNA"/>
</dbReference>
<keyword evidence="2" id="KW-1185">Reference proteome</keyword>
<dbReference type="Proteomes" id="UP000828941">
    <property type="component" value="Chromosome 7"/>
</dbReference>
<organism evidence="1 2">
    <name type="scientific">Bauhinia variegata</name>
    <name type="common">Purple orchid tree</name>
    <name type="synonym">Phanera variegata</name>
    <dbReference type="NCBI Taxonomy" id="167791"/>
    <lineage>
        <taxon>Eukaryota</taxon>
        <taxon>Viridiplantae</taxon>
        <taxon>Streptophyta</taxon>
        <taxon>Embryophyta</taxon>
        <taxon>Tracheophyta</taxon>
        <taxon>Spermatophyta</taxon>
        <taxon>Magnoliopsida</taxon>
        <taxon>eudicotyledons</taxon>
        <taxon>Gunneridae</taxon>
        <taxon>Pentapetalae</taxon>
        <taxon>rosids</taxon>
        <taxon>fabids</taxon>
        <taxon>Fabales</taxon>
        <taxon>Fabaceae</taxon>
        <taxon>Cercidoideae</taxon>
        <taxon>Cercideae</taxon>
        <taxon>Bauhiniinae</taxon>
        <taxon>Bauhinia</taxon>
    </lineage>
</organism>
<name>A0ACB9N6N8_BAUVA</name>
<comment type="caution">
    <text evidence="1">The sequence shown here is derived from an EMBL/GenBank/DDBJ whole genome shotgun (WGS) entry which is preliminary data.</text>
</comment>
<reference evidence="1 2" key="1">
    <citation type="journal article" date="2022" name="DNA Res.">
        <title>Chromosomal-level genome assembly of the orchid tree Bauhinia variegata (Leguminosae; Cercidoideae) supports the allotetraploid origin hypothesis of Bauhinia.</title>
        <authorList>
            <person name="Zhong Y."/>
            <person name="Chen Y."/>
            <person name="Zheng D."/>
            <person name="Pang J."/>
            <person name="Liu Y."/>
            <person name="Luo S."/>
            <person name="Meng S."/>
            <person name="Qian L."/>
            <person name="Wei D."/>
            <person name="Dai S."/>
            <person name="Zhou R."/>
        </authorList>
    </citation>
    <scope>NUCLEOTIDE SEQUENCE [LARGE SCALE GENOMIC DNA]</scope>
    <source>
        <strain evidence="1">BV-YZ2020</strain>
    </source>
</reference>
<evidence type="ECO:0000313" key="1">
    <source>
        <dbReference type="EMBL" id="KAI4331743.1"/>
    </source>
</evidence>
<accession>A0ACB9N6N8</accession>
<proteinExistence type="predicted"/>
<sequence>MRITNSSTDESALLALKASLNLNPDHVLSINWSSSFSFCNWIGVTCGIHHRRVRVLNLSDMGLSGIIPPQLGNLSFLVELDLRNNSFHGRLPRDLLQLHRLKLVNLSCNSLSGEIPNGIGSLSMLQHLSFRYNNFSSVIPASISNLSMLQTLDLSNNLIIGSIPSEIDQLRNLKFLRIACNMLTGTIPPTISNMSSLEILSLSLNSLSGNLPKGIGDLQQLIVIYIHHNQLSGNIPKEIAEGHSITHTSTLATTEYGSEGIISVKGDVYSYGIMLMEMFTRKKPTDEMFEDVSSLKSWVSESMPHAIIHVVDSTLLQLEGQQIDNIMAHASSILKLALNCCENLPESRINMLDVVASLKKVRIRFMQNARAT</sequence>
<gene>
    <name evidence="1" type="ORF">L6164_016701</name>
</gene>
<evidence type="ECO:0000313" key="2">
    <source>
        <dbReference type="Proteomes" id="UP000828941"/>
    </source>
</evidence>
<protein>
    <submittedName>
        <fullName evidence="1">Uncharacterized protein</fullName>
    </submittedName>
</protein>